<dbReference type="Proteomes" id="UP000772181">
    <property type="component" value="Unassembled WGS sequence"/>
</dbReference>
<protein>
    <submittedName>
        <fullName evidence="1">Uncharacterized protein</fullName>
    </submittedName>
</protein>
<reference evidence="1" key="1">
    <citation type="submission" date="2020-07" db="EMBL/GenBank/DDBJ databases">
        <title>Huge and variable diversity of episymbiotic CPR bacteria and DPANN archaea in groundwater ecosystems.</title>
        <authorList>
            <person name="He C.Y."/>
            <person name="Keren R."/>
            <person name="Whittaker M."/>
            <person name="Farag I.F."/>
            <person name="Doudna J."/>
            <person name="Cate J.H.D."/>
            <person name="Banfield J.F."/>
        </authorList>
    </citation>
    <scope>NUCLEOTIDE SEQUENCE</scope>
    <source>
        <strain evidence="1">NC_groundwater_1482_Ag_S-0.65um_47_24</strain>
    </source>
</reference>
<proteinExistence type="predicted"/>
<sequence length="204" mass="22964">VFVLGYILIFPALLLISCSDHATIDPKLSDQVIIEAHVINYEELSKSEQDKIGICCFYSTGGWTVGDLVRFSPEKAYYVRARINIDILARLTEANKCGTITQPARCTEEEIQTKAKALAEHSNPHMLYGKYKNSWAFTSSGIAVPKTVKFDGHRLLSINRDTVSRLDEVLIGPIPQRPDQMMIIIYSSSVNGYEPLRNPRRTMN</sequence>
<gene>
    <name evidence="1" type="ORF">HY730_03095</name>
</gene>
<dbReference type="AlphaFoldDB" id="A0A933GLI8"/>
<accession>A0A933GLI8</accession>
<dbReference type="EMBL" id="JACQWF010000138">
    <property type="protein sequence ID" value="MBI4595345.1"/>
    <property type="molecule type" value="Genomic_DNA"/>
</dbReference>
<name>A0A933GLI8_UNCTE</name>
<evidence type="ECO:0000313" key="1">
    <source>
        <dbReference type="EMBL" id="MBI4595345.1"/>
    </source>
</evidence>
<comment type="caution">
    <text evidence="1">The sequence shown here is derived from an EMBL/GenBank/DDBJ whole genome shotgun (WGS) entry which is preliminary data.</text>
</comment>
<organism evidence="1 2">
    <name type="scientific">Tectimicrobiota bacterium</name>
    <dbReference type="NCBI Taxonomy" id="2528274"/>
    <lineage>
        <taxon>Bacteria</taxon>
        <taxon>Pseudomonadati</taxon>
        <taxon>Nitrospinota/Tectimicrobiota group</taxon>
        <taxon>Candidatus Tectimicrobiota</taxon>
    </lineage>
</organism>
<evidence type="ECO:0000313" key="2">
    <source>
        <dbReference type="Proteomes" id="UP000772181"/>
    </source>
</evidence>
<feature type="non-terminal residue" evidence="1">
    <location>
        <position position="1"/>
    </location>
</feature>